<name>A0A8T8SME0_9BASI</name>
<gene>
    <name evidence="2" type="ORF">A4X03_0g7799</name>
</gene>
<protein>
    <submittedName>
        <fullName evidence="2">Uncharacterized protein</fullName>
    </submittedName>
</protein>
<evidence type="ECO:0000256" key="1">
    <source>
        <dbReference type="SAM" id="MobiDB-lite"/>
    </source>
</evidence>
<dbReference type="EMBL" id="LWDD02002014">
    <property type="protein sequence ID" value="KAE8243310.1"/>
    <property type="molecule type" value="Genomic_DNA"/>
</dbReference>
<organism evidence="2 3">
    <name type="scientific">Tilletia caries</name>
    <name type="common">wheat bunt fungus</name>
    <dbReference type="NCBI Taxonomy" id="13290"/>
    <lineage>
        <taxon>Eukaryota</taxon>
        <taxon>Fungi</taxon>
        <taxon>Dikarya</taxon>
        <taxon>Basidiomycota</taxon>
        <taxon>Ustilaginomycotina</taxon>
        <taxon>Exobasidiomycetes</taxon>
        <taxon>Tilletiales</taxon>
        <taxon>Tilletiaceae</taxon>
        <taxon>Tilletia</taxon>
    </lineage>
</organism>
<sequence length="85" mass="9486">MERQRFRKHHSSAEHRCARRQAPAPSSGSITDGITEGNASPDDDIGGSRPTNWFLARIIRARRSPSAQPRRPHRRLGTEGASRTT</sequence>
<feature type="compositionally biased region" description="Basic residues" evidence="1">
    <location>
        <begin position="1"/>
        <end position="10"/>
    </location>
</feature>
<reference evidence="2" key="1">
    <citation type="submission" date="2016-04" db="EMBL/GenBank/DDBJ databases">
        <authorList>
            <person name="Nguyen H.D."/>
            <person name="Kesanakurti P."/>
            <person name="Cullis J."/>
            <person name="Levesque C.A."/>
            <person name="Hambleton S."/>
        </authorList>
    </citation>
    <scope>NUCLEOTIDE SEQUENCE</scope>
    <source>
        <strain evidence="2">DAOMC 238032</strain>
    </source>
</reference>
<proteinExistence type="predicted"/>
<dbReference type="AlphaFoldDB" id="A0A8T8SME0"/>
<evidence type="ECO:0000313" key="2">
    <source>
        <dbReference type="EMBL" id="KAE8243310.1"/>
    </source>
</evidence>
<evidence type="ECO:0000313" key="3">
    <source>
        <dbReference type="Proteomes" id="UP000077671"/>
    </source>
</evidence>
<feature type="region of interest" description="Disordered" evidence="1">
    <location>
        <begin position="1"/>
        <end position="85"/>
    </location>
</feature>
<comment type="caution">
    <text evidence="2">The sequence shown here is derived from an EMBL/GenBank/DDBJ whole genome shotgun (WGS) entry which is preliminary data.</text>
</comment>
<dbReference type="Proteomes" id="UP000077671">
    <property type="component" value="Unassembled WGS sequence"/>
</dbReference>
<reference evidence="2" key="2">
    <citation type="journal article" date="2019" name="IMA Fungus">
        <title>Genome sequencing and comparison of five Tilletia species to identify candidate genes for the detection of regulated species infecting wheat.</title>
        <authorList>
            <person name="Nguyen H.D.T."/>
            <person name="Sultana T."/>
            <person name="Kesanakurti P."/>
            <person name="Hambleton S."/>
        </authorList>
    </citation>
    <scope>NUCLEOTIDE SEQUENCE</scope>
    <source>
        <strain evidence="2">DAOMC 238032</strain>
    </source>
</reference>
<accession>A0A8T8SME0</accession>